<evidence type="ECO:0000259" key="8">
    <source>
        <dbReference type="PROSITE" id="PS50234"/>
    </source>
</evidence>
<evidence type="ECO:0000256" key="7">
    <source>
        <dbReference type="SAM" id="SignalP"/>
    </source>
</evidence>
<keyword evidence="10" id="KW-1185">Reference proteome</keyword>
<dbReference type="InterPro" id="IPR042094">
    <property type="entry name" value="T2SS_GspF_sf"/>
</dbReference>
<dbReference type="EMBL" id="JBHTKH010000002">
    <property type="protein sequence ID" value="MFD1053795.1"/>
    <property type="molecule type" value="Genomic_DNA"/>
</dbReference>
<evidence type="ECO:0000256" key="3">
    <source>
        <dbReference type="ARBA" id="ARBA00022692"/>
    </source>
</evidence>
<feature type="transmembrane region" description="Helical" evidence="6">
    <location>
        <begin position="435"/>
        <end position="453"/>
    </location>
</feature>
<dbReference type="Gene3D" id="1.20.81.30">
    <property type="entry name" value="Type II secretion system (T2SS), domain F"/>
    <property type="match status" value="1"/>
</dbReference>
<dbReference type="PANTHER" id="PTHR35007:SF1">
    <property type="entry name" value="PILUS ASSEMBLY PROTEIN"/>
    <property type="match status" value="1"/>
</dbReference>
<dbReference type="InterPro" id="IPR036465">
    <property type="entry name" value="vWFA_dom_sf"/>
</dbReference>
<dbReference type="Gene3D" id="3.40.50.410">
    <property type="entry name" value="von Willebrand factor, type A domain"/>
    <property type="match status" value="1"/>
</dbReference>
<feature type="domain" description="VWFA" evidence="8">
    <location>
        <begin position="91"/>
        <end position="258"/>
    </location>
</feature>
<evidence type="ECO:0000256" key="2">
    <source>
        <dbReference type="ARBA" id="ARBA00022475"/>
    </source>
</evidence>
<keyword evidence="5 6" id="KW-0472">Membrane</keyword>
<dbReference type="InterPro" id="IPR002035">
    <property type="entry name" value="VWF_A"/>
</dbReference>
<dbReference type="Proteomes" id="UP001597046">
    <property type="component" value="Unassembled WGS sequence"/>
</dbReference>
<evidence type="ECO:0000256" key="4">
    <source>
        <dbReference type="ARBA" id="ARBA00022989"/>
    </source>
</evidence>
<dbReference type="SUPFAM" id="SSF53300">
    <property type="entry name" value="vWA-like"/>
    <property type="match status" value="1"/>
</dbReference>
<dbReference type="SMART" id="SM00327">
    <property type="entry name" value="VWA"/>
    <property type="match status" value="1"/>
</dbReference>
<evidence type="ECO:0000256" key="1">
    <source>
        <dbReference type="ARBA" id="ARBA00004651"/>
    </source>
</evidence>
<feature type="transmembrane region" description="Helical" evidence="6">
    <location>
        <begin position="604"/>
        <end position="621"/>
    </location>
</feature>
<dbReference type="InterPro" id="IPR018076">
    <property type="entry name" value="T2SS_GspF_dom"/>
</dbReference>
<gene>
    <name evidence="9" type="ORF">ACFQ2V_05695</name>
</gene>
<feature type="chain" id="PRO_5045497381" evidence="7">
    <location>
        <begin position="29"/>
        <end position="663"/>
    </location>
</feature>
<dbReference type="RefSeq" id="WP_386051554.1">
    <property type="nucleotide sequence ID" value="NZ_JBHTKH010000002.1"/>
</dbReference>
<protein>
    <submittedName>
        <fullName evidence="9">Type II secretion system F family protein</fullName>
    </submittedName>
</protein>
<keyword evidence="7" id="KW-0732">Signal</keyword>
<keyword evidence="2" id="KW-1003">Cell membrane</keyword>
<feature type="transmembrane region" description="Helical" evidence="6">
    <location>
        <begin position="340"/>
        <end position="362"/>
    </location>
</feature>
<keyword evidence="3 6" id="KW-0812">Transmembrane</keyword>
<organism evidence="9 10">
    <name type="scientific">Terrabacter terrigena</name>
    <dbReference type="NCBI Taxonomy" id="574718"/>
    <lineage>
        <taxon>Bacteria</taxon>
        <taxon>Bacillati</taxon>
        <taxon>Actinomycetota</taxon>
        <taxon>Actinomycetes</taxon>
        <taxon>Micrococcales</taxon>
        <taxon>Intrasporangiaceae</taxon>
        <taxon>Terrabacter</taxon>
    </lineage>
</organism>
<proteinExistence type="predicted"/>
<comment type="caution">
    <text evidence="9">The sequence shown here is derived from an EMBL/GenBank/DDBJ whole genome shotgun (WGS) entry which is preliminary data.</text>
</comment>
<accession>A0ABW3MWJ4</accession>
<feature type="transmembrane region" description="Helical" evidence="6">
    <location>
        <begin position="636"/>
        <end position="655"/>
    </location>
</feature>
<dbReference type="CDD" id="cd00198">
    <property type="entry name" value="vWFA"/>
    <property type="match status" value="1"/>
</dbReference>
<feature type="transmembrane region" description="Helical" evidence="6">
    <location>
        <begin position="459"/>
        <end position="481"/>
    </location>
</feature>
<feature type="signal peptide" evidence="7">
    <location>
        <begin position="1"/>
        <end position="28"/>
    </location>
</feature>
<sequence>MFRRLVPAAVTAGLAAIVVVVGSMPASAADSVTVGLSGVSTTTSSSASLLTGVLTLRSRSAVQVDAGRLTVRVDGVDHKPTVKQAPKRARKAMLVIDTSGSMGVSGMATVRAASKTFLATVPSDVLVGVTSFADTAGVDLAPTLDRKAVQRVVDGLASRGNTSLYAAMSAATTSLGATGDRSILLLSDGADTVARNGPATLSTTVDKLRSAGVRVDVVRFKTSDPDAVTALSGFASANGGSVVPAADTAAVASAFQTAAKALDQQVQFSLSLPGVKAGDHQVEVAGVAGGTSFAFTRKVRFDAPVPAAAPSTVPAPQASAQAIAGGSVVDSLATLTKPNYVPWIAAGLLGLAVLTFVMVVSAPTLQTRRERRVAAIEGYVVGSRSAAREEARAAQHNITESLLDLGEKVMKDRESTKTTMSLIERADLPFRAGEWFVVRVIAVVLGVVGGWLFGAESPMIPLGAGALVGLVLPPVALRFMAARRSKHFERQLPDILMLVSTSLKSGFGLPQALDAVARDTAEPAAKEFSRALAETRIGTDITDALERMGERMGSVSMRWAVMSIRIQRDVGGNLADTLRTTANTLRERESLQRQVATLSAEGKLSAYILVAMPIFLFFYMMRVNYDYVSLLWTDQIGVFMGIGGIVSLFVGMLWMRSVVKIEV</sequence>
<dbReference type="Pfam" id="PF13519">
    <property type="entry name" value="VWA_2"/>
    <property type="match status" value="1"/>
</dbReference>
<reference evidence="10" key="1">
    <citation type="journal article" date="2019" name="Int. J. Syst. Evol. Microbiol.">
        <title>The Global Catalogue of Microorganisms (GCM) 10K type strain sequencing project: providing services to taxonomists for standard genome sequencing and annotation.</title>
        <authorList>
            <consortium name="The Broad Institute Genomics Platform"/>
            <consortium name="The Broad Institute Genome Sequencing Center for Infectious Disease"/>
            <person name="Wu L."/>
            <person name="Ma J."/>
        </authorList>
    </citation>
    <scope>NUCLEOTIDE SEQUENCE [LARGE SCALE GENOMIC DNA]</scope>
    <source>
        <strain evidence="10">CCUG 57508</strain>
    </source>
</reference>
<evidence type="ECO:0000313" key="9">
    <source>
        <dbReference type="EMBL" id="MFD1053795.1"/>
    </source>
</evidence>
<dbReference type="Pfam" id="PF00482">
    <property type="entry name" value="T2SSF"/>
    <property type="match status" value="1"/>
</dbReference>
<dbReference type="PANTHER" id="PTHR35007">
    <property type="entry name" value="INTEGRAL MEMBRANE PROTEIN-RELATED"/>
    <property type="match status" value="1"/>
</dbReference>
<comment type="subcellular location">
    <subcellularLocation>
        <location evidence="1">Cell membrane</location>
        <topology evidence="1">Multi-pass membrane protein</topology>
    </subcellularLocation>
</comment>
<keyword evidence="4 6" id="KW-1133">Transmembrane helix</keyword>
<evidence type="ECO:0000313" key="10">
    <source>
        <dbReference type="Proteomes" id="UP001597046"/>
    </source>
</evidence>
<evidence type="ECO:0000256" key="5">
    <source>
        <dbReference type="ARBA" id="ARBA00023136"/>
    </source>
</evidence>
<evidence type="ECO:0000256" key="6">
    <source>
        <dbReference type="SAM" id="Phobius"/>
    </source>
</evidence>
<name>A0ABW3MWJ4_9MICO</name>
<dbReference type="PROSITE" id="PS50234">
    <property type="entry name" value="VWFA"/>
    <property type="match status" value="1"/>
</dbReference>